<reference evidence="1 2" key="1">
    <citation type="journal article" date="2019" name="Int. J. Syst. Evol. Microbiol.">
        <title>The Global Catalogue of Microorganisms (GCM) 10K type strain sequencing project: providing services to taxonomists for standard genome sequencing and annotation.</title>
        <authorList>
            <consortium name="The Broad Institute Genomics Platform"/>
            <consortium name="The Broad Institute Genome Sequencing Center for Infectious Disease"/>
            <person name="Wu L."/>
            <person name="Ma J."/>
        </authorList>
    </citation>
    <scope>NUCLEOTIDE SEQUENCE [LARGE SCALE GENOMIC DNA]</scope>
    <source>
        <strain evidence="1 2">JCM 16013</strain>
    </source>
</reference>
<sequence>MMETVAGADGAERQAVVVLVEALERLSVRINRDLNVEVGEGAAPEDPRWAATLARFVDFADECLTVLDDPRVLTTLGAAV</sequence>
<name>A0ABN2R4R4_9ACTN</name>
<dbReference type="Proteomes" id="UP001499854">
    <property type="component" value="Unassembled WGS sequence"/>
</dbReference>
<comment type="caution">
    <text evidence="1">The sequence shown here is derived from an EMBL/GenBank/DDBJ whole genome shotgun (WGS) entry which is preliminary data.</text>
</comment>
<dbReference type="EMBL" id="BAAAQM010000009">
    <property type="protein sequence ID" value="GAA1963596.1"/>
    <property type="molecule type" value="Genomic_DNA"/>
</dbReference>
<keyword evidence="2" id="KW-1185">Reference proteome</keyword>
<dbReference type="RefSeq" id="WP_344656747.1">
    <property type="nucleotide sequence ID" value="NZ_BAAAQM010000009.1"/>
</dbReference>
<gene>
    <name evidence="1" type="ORF">GCM10009838_20850</name>
</gene>
<evidence type="ECO:0000313" key="2">
    <source>
        <dbReference type="Proteomes" id="UP001499854"/>
    </source>
</evidence>
<protein>
    <submittedName>
        <fullName evidence="1">Uncharacterized protein</fullName>
    </submittedName>
</protein>
<organism evidence="1 2">
    <name type="scientific">Catenulispora subtropica</name>
    <dbReference type="NCBI Taxonomy" id="450798"/>
    <lineage>
        <taxon>Bacteria</taxon>
        <taxon>Bacillati</taxon>
        <taxon>Actinomycetota</taxon>
        <taxon>Actinomycetes</taxon>
        <taxon>Catenulisporales</taxon>
        <taxon>Catenulisporaceae</taxon>
        <taxon>Catenulispora</taxon>
    </lineage>
</organism>
<proteinExistence type="predicted"/>
<accession>A0ABN2R4R4</accession>
<evidence type="ECO:0000313" key="1">
    <source>
        <dbReference type="EMBL" id="GAA1963596.1"/>
    </source>
</evidence>